<proteinExistence type="predicted"/>
<dbReference type="Gene3D" id="3.40.50.720">
    <property type="entry name" value="NAD(P)-binding Rossmann-like Domain"/>
    <property type="match status" value="1"/>
</dbReference>
<reference evidence="2" key="1">
    <citation type="journal article" date="2019" name="Int. J. Syst. Evol. Microbiol.">
        <title>The Global Catalogue of Microorganisms (GCM) 10K type strain sequencing project: providing services to taxonomists for standard genome sequencing and annotation.</title>
        <authorList>
            <consortium name="The Broad Institute Genomics Platform"/>
            <consortium name="The Broad Institute Genome Sequencing Center for Infectious Disease"/>
            <person name="Wu L."/>
            <person name="Ma J."/>
        </authorList>
    </citation>
    <scope>NUCLEOTIDE SEQUENCE [LARGE SCALE GENOMIC DNA]</scope>
    <source>
        <strain evidence="2">JCM 16924</strain>
    </source>
</reference>
<sequence>MAGLTHVPPRHTHNACDAPPRTLPLLATALATSVRESAAGCHGDLDVLINNAGIMNIAESSTKGGFETQFDAHRLGTSPCRTRCCRTSPTAW</sequence>
<organism evidence="1 2">
    <name type="scientific">Streptomyces plumbiresistens</name>
    <dbReference type="NCBI Taxonomy" id="511811"/>
    <lineage>
        <taxon>Bacteria</taxon>
        <taxon>Bacillati</taxon>
        <taxon>Actinomycetota</taxon>
        <taxon>Actinomycetes</taxon>
        <taxon>Kitasatosporales</taxon>
        <taxon>Streptomycetaceae</taxon>
        <taxon>Streptomyces</taxon>
    </lineage>
</organism>
<name>A0ABP7TM12_9ACTN</name>
<comment type="caution">
    <text evidence="1">The sequence shown here is derived from an EMBL/GenBank/DDBJ whole genome shotgun (WGS) entry which is preliminary data.</text>
</comment>
<dbReference type="RefSeq" id="WP_411151625.1">
    <property type="nucleotide sequence ID" value="NZ_BAAAZX010000043.1"/>
</dbReference>
<protein>
    <submittedName>
        <fullName evidence="1">Uncharacterized protein</fullName>
    </submittedName>
</protein>
<evidence type="ECO:0000313" key="1">
    <source>
        <dbReference type="EMBL" id="GAA4027999.1"/>
    </source>
</evidence>
<keyword evidence="2" id="KW-1185">Reference proteome</keyword>
<dbReference type="SUPFAM" id="SSF51735">
    <property type="entry name" value="NAD(P)-binding Rossmann-fold domains"/>
    <property type="match status" value="1"/>
</dbReference>
<evidence type="ECO:0000313" key="2">
    <source>
        <dbReference type="Proteomes" id="UP001500456"/>
    </source>
</evidence>
<dbReference type="EMBL" id="BAAAZX010000043">
    <property type="protein sequence ID" value="GAA4027999.1"/>
    <property type="molecule type" value="Genomic_DNA"/>
</dbReference>
<gene>
    <name evidence="1" type="ORF">GCM10022232_87310</name>
</gene>
<dbReference type="Proteomes" id="UP001500456">
    <property type="component" value="Unassembled WGS sequence"/>
</dbReference>
<accession>A0ABP7TM12</accession>
<dbReference type="InterPro" id="IPR036291">
    <property type="entry name" value="NAD(P)-bd_dom_sf"/>
</dbReference>